<evidence type="ECO:0000256" key="3">
    <source>
        <dbReference type="ARBA" id="ARBA00023235"/>
    </source>
</evidence>
<evidence type="ECO:0000256" key="2">
    <source>
        <dbReference type="ARBA" id="ARBA00023125"/>
    </source>
</evidence>
<dbReference type="GO" id="GO:0003677">
    <property type="term" value="F:DNA binding"/>
    <property type="evidence" value="ECO:0007669"/>
    <property type="project" value="UniProtKB-KW"/>
</dbReference>
<comment type="similarity">
    <text evidence="1">Belongs to the helicase family. RecQ subfamily.</text>
</comment>
<gene>
    <name evidence="7" type="ORF">MCOR_40671</name>
</gene>
<evidence type="ECO:0000256" key="6">
    <source>
        <dbReference type="SAM" id="Coils"/>
    </source>
</evidence>
<evidence type="ECO:0000313" key="8">
    <source>
        <dbReference type="Proteomes" id="UP000507470"/>
    </source>
</evidence>
<keyword evidence="3" id="KW-0413">Isomerase</keyword>
<dbReference type="GO" id="GO:0016787">
    <property type="term" value="F:hydrolase activity"/>
    <property type="evidence" value="ECO:0007669"/>
    <property type="project" value="UniProtKB-KW"/>
</dbReference>
<dbReference type="GO" id="GO:0009378">
    <property type="term" value="F:four-way junction helicase activity"/>
    <property type="evidence" value="ECO:0007669"/>
    <property type="project" value="TreeGrafter"/>
</dbReference>
<dbReference type="GO" id="GO:0005737">
    <property type="term" value="C:cytoplasm"/>
    <property type="evidence" value="ECO:0007669"/>
    <property type="project" value="TreeGrafter"/>
</dbReference>
<dbReference type="SUPFAM" id="SSF52540">
    <property type="entry name" value="P-loop containing nucleoside triphosphate hydrolases"/>
    <property type="match status" value="1"/>
</dbReference>
<reference evidence="7 8" key="1">
    <citation type="submission" date="2020-06" db="EMBL/GenBank/DDBJ databases">
        <authorList>
            <person name="Li R."/>
            <person name="Bekaert M."/>
        </authorList>
    </citation>
    <scope>NUCLEOTIDE SEQUENCE [LARGE SCALE GENOMIC DNA]</scope>
    <source>
        <strain evidence="8">wild</strain>
    </source>
</reference>
<dbReference type="InterPro" id="IPR036388">
    <property type="entry name" value="WH-like_DNA-bd_sf"/>
</dbReference>
<dbReference type="PANTHER" id="PTHR13710">
    <property type="entry name" value="DNA HELICASE RECQ FAMILY MEMBER"/>
    <property type="match status" value="1"/>
</dbReference>
<comment type="catalytic activity">
    <reaction evidence="4">
        <text>Couples ATP hydrolysis with the unwinding of duplex DNA by translocating in the 3'-5' direction.</text>
        <dbReference type="EC" id="5.6.2.4"/>
    </reaction>
</comment>
<dbReference type="Gene3D" id="1.10.10.10">
    <property type="entry name" value="Winged helix-like DNA-binding domain superfamily/Winged helix DNA-binding domain"/>
    <property type="match status" value="1"/>
</dbReference>
<evidence type="ECO:0000256" key="1">
    <source>
        <dbReference type="ARBA" id="ARBA00005446"/>
    </source>
</evidence>
<dbReference type="GO" id="GO:0006310">
    <property type="term" value="P:DNA recombination"/>
    <property type="evidence" value="ECO:0007669"/>
    <property type="project" value="TreeGrafter"/>
</dbReference>
<organism evidence="7 8">
    <name type="scientific">Mytilus coruscus</name>
    <name type="common">Sea mussel</name>
    <dbReference type="NCBI Taxonomy" id="42192"/>
    <lineage>
        <taxon>Eukaryota</taxon>
        <taxon>Metazoa</taxon>
        <taxon>Spiralia</taxon>
        <taxon>Lophotrochozoa</taxon>
        <taxon>Mollusca</taxon>
        <taxon>Bivalvia</taxon>
        <taxon>Autobranchia</taxon>
        <taxon>Pteriomorphia</taxon>
        <taxon>Mytilida</taxon>
        <taxon>Mytiloidea</taxon>
        <taxon>Mytilidae</taxon>
        <taxon>Mytilinae</taxon>
        <taxon>Mytilus</taxon>
    </lineage>
</organism>
<evidence type="ECO:0000256" key="4">
    <source>
        <dbReference type="ARBA" id="ARBA00034617"/>
    </source>
</evidence>
<protein>
    <recommendedName>
        <fullName evidence="5">DNA 3'-5' helicase</fullName>
        <ecNumber evidence="5">5.6.2.4</ecNumber>
    </recommendedName>
</protein>
<dbReference type="PANTHER" id="PTHR13710:SF105">
    <property type="entry name" value="ATP-DEPENDENT DNA HELICASE Q1"/>
    <property type="match status" value="1"/>
</dbReference>
<keyword evidence="8" id="KW-1185">Reference proteome</keyword>
<keyword evidence="7" id="KW-0378">Hydrolase</keyword>
<dbReference type="OrthoDB" id="6287939at2759"/>
<dbReference type="Proteomes" id="UP000507470">
    <property type="component" value="Unassembled WGS sequence"/>
</dbReference>
<name>A0A6J8DEQ3_MYTCO</name>
<dbReference type="Gene3D" id="3.40.50.300">
    <property type="entry name" value="P-loop containing nucleotide triphosphate hydrolases"/>
    <property type="match status" value="1"/>
</dbReference>
<feature type="coiled-coil region" evidence="6">
    <location>
        <begin position="185"/>
        <end position="212"/>
    </location>
</feature>
<proteinExistence type="inferred from homology"/>
<keyword evidence="2" id="KW-0238">DNA-binding</keyword>
<dbReference type="GO" id="GO:0030894">
    <property type="term" value="C:replisome"/>
    <property type="evidence" value="ECO:0007669"/>
    <property type="project" value="TreeGrafter"/>
</dbReference>
<dbReference type="InterPro" id="IPR027417">
    <property type="entry name" value="P-loop_NTPase"/>
</dbReference>
<keyword evidence="6" id="KW-0175">Coiled coil</keyword>
<evidence type="ECO:0000313" key="7">
    <source>
        <dbReference type="EMBL" id="CAC5407168.1"/>
    </source>
</evidence>
<dbReference type="GO" id="GO:0043138">
    <property type="term" value="F:3'-5' DNA helicase activity"/>
    <property type="evidence" value="ECO:0007669"/>
    <property type="project" value="UniProtKB-EC"/>
</dbReference>
<dbReference type="EC" id="5.6.2.4" evidence="5"/>
<dbReference type="GO" id="GO:0006281">
    <property type="term" value="P:DNA repair"/>
    <property type="evidence" value="ECO:0007669"/>
    <property type="project" value="TreeGrafter"/>
</dbReference>
<dbReference type="AlphaFoldDB" id="A0A6J8DEQ3"/>
<dbReference type="EMBL" id="CACVKT020007364">
    <property type="protein sequence ID" value="CAC5407168.1"/>
    <property type="molecule type" value="Genomic_DNA"/>
</dbReference>
<accession>A0A6J8DEQ3</accession>
<evidence type="ECO:0000256" key="5">
    <source>
        <dbReference type="ARBA" id="ARBA00034808"/>
    </source>
</evidence>
<sequence>MADFIELARKMRCRFCYSDTSENTELHPLYLKTGHVPPRCNNALENYITDTMLAISSLEVNSFKENLSRVERKSLAKLTNNSEIYISKADKNNTTVLIDKNNYIKAGENHLRSIYYVELEQPNTASISKKLDEIITHVVIDEAHLVLAWGKQEFRPAYMKIAYVQEIGRCGMNGQQAKAVLFYNNTDIAANKENLQSEIRDYVKNEDRCRREFLLEYFGFSAPTNRDKHICCDTCKKLCKCDLCLNASTGSEETPIKLSRKKQDIAKHILLQYFHTENCLIDKYIFPHLHTGLSDSFAASLASKPAYINYIKLSEDFPMLKNSYLLNISKILSQVHTLKI</sequence>